<dbReference type="PANTHER" id="PTHR47619:SF1">
    <property type="entry name" value="EXODEOXYRIBONUCLEASE WALJ"/>
    <property type="match status" value="1"/>
</dbReference>
<dbReference type="InterPro" id="IPR052533">
    <property type="entry name" value="WalJ/YycJ-like"/>
</dbReference>
<dbReference type="OrthoDB" id="9803916at2"/>
<organism evidence="2 3">
    <name type="scientific">Sulfuricella denitrificans (strain DSM 22764 / NBRC 105220 / skB26)</name>
    <dbReference type="NCBI Taxonomy" id="1163617"/>
    <lineage>
        <taxon>Bacteria</taxon>
        <taxon>Pseudomonadati</taxon>
        <taxon>Pseudomonadota</taxon>
        <taxon>Betaproteobacteria</taxon>
        <taxon>Nitrosomonadales</taxon>
        <taxon>Sulfuricellaceae</taxon>
        <taxon>Sulfuricella</taxon>
    </lineage>
</organism>
<dbReference type="RefSeq" id="WP_009205974.1">
    <property type="nucleotide sequence ID" value="NC_022357.1"/>
</dbReference>
<dbReference type="SUPFAM" id="SSF56281">
    <property type="entry name" value="Metallo-hydrolase/oxidoreductase"/>
    <property type="match status" value="1"/>
</dbReference>
<evidence type="ECO:0000313" key="3">
    <source>
        <dbReference type="Proteomes" id="UP000015559"/>
    </source>
</evidence>
<sequence length="254" mass="27894">MRFASLGSGSRGNALVVEVKQTRLLLDCGFGIRETVARLSRLNLQPEDLTGILITHEHTDHIGGAVRFARRYELPVWLTHGTFTNHPLAQTLPDIRLIDGHSVFQADEIEVQPFPVPHDAREPVQYAFSSGSKRLGVLTDTGGSTPHIEAILSGCDALVLECNHDSDMLRDGSYPPMLKQRVAGRFGHLDNGMAARLLASLDNSKLQHLIAAHLSEKNNTPKLARAALSDVLNCEPEWIGVADQLDGFGWRQIV</sequence>
<evidence type="ECO:0000313" key="2">
    <source>
        <dbReference type="EMBL" id="BAN35074.1"/>
    </source>
</evidence>
<dbReference type="STRING" id="1163617.SCD_n01245"/>
<dbReference type="EMBL" id="AP013066">
    <property type="protein sequence ID" value="BAN35074.1"/>
    <property type="molecule type" value="Genomic_DNA"/>
</dbReference>
<dbReference type="InterPro" id="IPR001279">
    <property type="entry name" value="Metallo-B-lactamas"/>
</dbReference>
<accession>S6AKD7</accession>
<dbReference type="KEGG" id="sdr:SCD_n01245"/>
<gene>
    <name evidence="2" type="ORF">SCD_n01245</name>
</gene>
<dbReference type="eggNOG" id="COG1235">
    <property type="taxonomic scope" value="Bacteria"/>
</dbReference>
<dbReference type="HOGENOM" id="CLU_073253_1_0_4"/>
<feature type="domain" description="Metallo-beta-lactamase" evidence="1">
    <location>
        <begin position="11"/>
        <end position="188"/>
    </location>
</feature>
<dbReference type="AlphaFoldDB" id="S6AKD7"/>
<dbReference type="Gene3D" id="3.60.15.10">
    <property type="entry name" value="Ribonuclease Z/Hydroxyacylglutathione hydrolase-like"/>
    <property type="match status" value="1"/>
</dbReference>
<dbReference type="Proteomes" id="UP000015559">
    <property type="component" value="Chromosome"/>
</dbReference>
<name>S6AKD7_SULDS</name>
<evidence type="ECO:0000259" key="1">
    <source>
        <dbReference type="SMART" id="SM00849"/>
    </source>
</evidence>
<dbReference type="SMART" id="SM00849">
    <property type="entry name" value="Lactamase_B"/>
    <property type="match status" value="1"/>
</dbReference>
<reference evidence="2 3" key="1">
    <citation type="journal article" date="2012" name="Appl. Environ. Microbiol.">
        <title>Draft genome sequence of a psychrotolerant sulfur-oxidizing bacterium, Sulfuricella denitrificans skB26, and proteomic insights into cold adaptation.</title>
        <authorList>
            <person name="Watanabe T."/>
            <person name="Kojima H."/>
            <person name="Fukui M."/>
        </authorList>
    </citation>
    <scope>NUCLEOTIDE SEQUENCE [LARGE SCALE GENOMIC DNA]</scope>
    <source>
        <strain evidence="3">skB26</strain>
    </source>
</reference>
<dbReference type="PANTHER" id="PTHR47619">
    <property type="entry name" value="METALLO-HYDROLASE YYCJ-RELATED"/>
    <property type="match status" value="1"/>
</dbReference>
<proteinExistence type="predicted"/>
<protein>
    <submittedName>
        <fullName evidence="2">Beta-lactamase domain-containing protein</fullName>
    </submittedName>
</protein>
<keyword evidence="3" id="KW-1185">Reference proteome</keyword>
<dbReference type="InterPro" id="IPR036866">
    <property type="entry name" value="RibonucZ/Hydroxyglut_hydro"/>
</dbReference>
<dbReference type="Pfam" id="PF12706">
    <property type="entry name" value="Lactamase_B_2"/>
    <property type="match status" value="1"/>
</dbReference>